<name>A0A6F8SWC4_9GAMM</name>
<dbReference type="Proteomes" id="UP000503197">
    <property type="component" value="Chromosome"/>
</dbReference>
<reference evidence="1 2" key="1">
    <citation type="submission" date="2020-02" db="EMBL/GenBank/DDBJ databases">
        <title>Complete Genome Sequence of Halomonas meridiana strain BAA-801, Isolated from Deep Sea Thermal Vent.</title>
        <authorList>
            <person name="Takahashi Y."/>
            <person name="Takahashi H."/>
            <person name="Galipon J."/>
            <person name="Arakawa K."/>
        </authorList>
    </citation>
    <scope>NUCLEOTIDE SEQUENCE [LARGE SCALE GENOMIC DNA]</scope>
    <source>
        <strain evidence="1 2">Slthf1</strain>
    </source>
</reference>
<sequence length="76" mass="8479">MTLFPISSAHWACERAGLESLALVDRHVVVIHEVSTTSVKRIKIPKTHIGLNLHVMLSSEMIHRGRTQLMLEGAHS</sequence>
<dbReference type="Pfam" id="PF14367">
    <property type="entry name" value="DUF4411"/>
    <property type="match status" value="1"/>
</dbReference>
<evidence type="ECO:0000313" key="2">
    <source>
        <dbReference type="Proteomes" id="UP000503197"/>
    </source>
</evidence>
<dbReference type="InterPro" id="IPR016541">
    <property type="entry name" value="UCP008505"/>
</dbReference>
<dbReference type="EMBL" id="AP022821">
    <property type="protein sequence ID" value="BCA92724.1"/>
    <property type="molecule type" value="Genomic_DNA"/>
</dbReference>
<proteinExistence type="predicted"/>
<gene>
    <name evidence="1" type="ORF">HMSLTHF_24990</name>
</gene>
<evidence type="ECO:0000313" key="1">
    <source>
        <dbReference type="EMBL" id="BCA92724.1"/>
    </source>
</evidence>
<protein>
    <submittedName>
        <fullName evidence="1">Uncharacterized protein</fullName>
    </submittedName>
</protein>
<organism evidence="1 2">
    <name type="scientific">Vreelandella aquamarina</name>
    <dbReference type="NCBI Taxonomy" id="77097"/>
    <lineage>
        <taxon>Bacteria</taxon>
        <taxon>Pseudomonadati</taxon>
        <taxon>Pseudomonadota</taxon>
        <taxon>Gammaproteobacteria</taxon>
        <taxon>Oceanospirillales</taxon>
        <taxon>Halomonadaceae</taxon>
        <taxon>Vreelandella</taxon>
    </lineage>
</organism>
<accession>A0A6F8SWC4</accession>
<dbReference type="AlphaFoldDB" id="A0A6F8SWC4"/>
<dbReference type="RefSeq" id="WP_074709947.1">
    <property type="nucleotide sequence ID" value="NZ_AP022821.1"/>
</dbReference>